<gene>
    <name evidence="1" type="ORF">SI_OrNV_gp131</name>
</gene>
<sequence>MLKCTYTSHTYTHIMLIHTCLYTHTPHTTIPILHRSIIDKIIRMNINTVNSTTFTNARNINNTILKTLNSKVSAMYIIWSSSYIRMQLLYTDINELIFHTVYVPCANTICIQAYIYTHTHTRVRIWDIDIFETSHTQRNMYFSVCYGGGGCGGGRMYINWVMADNCYQSVIDRLFESMGVLL</sequence>
<proteinExistence type="predicted"/>
<protein>
    <submittedName>
        <fullName evidence="1">Uncharacterized protein</fullName>
    </submittedName>
</protein>
<dbReference type="EMBL" id="MN623374">
    <property type="protein sequence ID" value="QHG11361.1"/>
    <property type="molecule type" value="Genomic_DNA"/>
</dbReference>
<accession>A0A6B9QQM3</accession>
<reference evidence="1" key="1">
    <citation type="journal article" date="2020" name="J. ISSAAS">
        <title>Complete genome sequence of Oryctes rhinoceros Nudivirus isolated from Coconut Rhinoceros Beetle in the Solomon Islands.</title>
        <authorList>
            <person name="Etebari K."/>
            <person name="Filipovic I."/>
            <person name="Rasic G."/>
            <person name="Devine G.J."/>
            <person name="Tsatsia H."/>
            <person name="Furlong M.J."/>
        </authorList>
    </citation>
    <scope>NUCLEOTIDE SEQUENCE</scope>
    <source>
        <strain evidence="1">Solomon Islands</strain>
    </source>
</reference>
<name>A0A6B9QQM3_9VIRU</name>
<evidence type="ECO:0000313" key="1">
    <source>
        <dbReference type="EMBL" id="QHG11361.1"/>
    </source>
</evidence>
<organism evidence="1">
    <name type="scientific">Oryctes rhinoceros nudivirus</name>
    <dbReference type="NCBI Taxonomy" id="92521"/>
    <lineage>
        <taxon>Viruses</taxon>
        <taxon>Viruses incertae sedis</taxon>
        <taxon>Naldaviricetes</taxon>
        <taxon>Lefavirales</taxon>
        <taxon>Nudiviridae</taxon>
        <taxon>Alphanudivirus</taxon>
        <taxon>Alphanudivirus oryrhinocerotis</taxon>
    </lineage>
</organism>